<organism evidence="1 2">
    <name type="scientific">Dyadobacter endophyticus</name>
    <dbReference type="NCBI Taxonomy" id="1749036"/>
    <lineage>
        <taxon>Bacteria</taxon>
        <taxon>Pseudomonadati</taxon>
        <taxon>Bacteroidota</taxon>
        <taxon>Cytophagia</taxon>
        <taxon>Cytophagales</taxon>
        <taxon>Spirosomataceae</taxon>
        <taxon>Dyadobacter</taxon>
    </lineage>
</organism>
<dbReference type="RefSeq" id="WP_188935350.1">
    <property type="nucleotide sequence ID" value="NZ_BMIA01000003.1"/>
</dbReference>
<name>A0ABQ1YXY0_9BACT</name>
<reference evidence="2" key="1">
    <citation type="journal article" date="2019" name="Int. J. Syst. Evol. Microbiol.">
        <title>The Global Catalogue of Microorganisms (GCM) 10K type strain sequencing project: providing services to taxonomists for standard genome sequencing and annotation.</title>
        <authorList>
            <consortium name="The Broad Institute Genomics Platform"/>
            <consortium name="The Broad Institute Genome Sequencing Center for Infectious Disease"/>
            <person name="Wu L."/>
            <person name="Ma J."/>
        </authorList>
    </citation>
    <scope>NUCLEOTIDE SEQUENCE [LARGE SCALE GENOMIC DNA]</scope>
    <source>
        <strain evidence="2">CGMCC 1.15288</strain>
    </source>
</reference>
<gene>
    <name evidence="1" type="ORF">GCM10007423_39640</name>
</gene>
<evidence type="ECO:0000313" key="2">
    <source>
        <dbReference type="Proteomes" id="UP000600214"/>
    </source>
</evidence>
<dbReference type="Proteomes" id="UP000600214">
    <property type="component" value="Unassembled WGS sequence"/>
</dbReference>
<evidence type="ECO:0000313" key="1">
    <source>
        <dbReference type="EMBL" id="GGH42772.1"/>
    </source>
</evidence>
<dbReference type="EMBL" id="BMIA01000003">
    <property type="protein sequence ID" value="GGH42772.1"/>
    <property type="molecule type" value="Genomic_DNA"/>
</dbReference>
<protein>
    <submittedName>
        <fullName evidence="1">Uncharacterized protein</fullName>
    </submittedName>
</protein>
<accession>A0ABQ1YXY0</accession>
<keyword evidence="2" id="KW-1185">Reference proteome</keyword>
<sequence>MTTEERIIRGDRFAITGRPGVYNVDADEDFGCHSLMRFHQEDSPGSYQGFADFTKKTMIFNYTLLGRFGKLMIPLASIDFEKL</sequence>
<comment type="caution">
    <text evidence="1">The sequence shown here is derived from an EMBL/GenBank/DDBJ whole genome shotgun (WGS) entry which is preliminary data.</text>
</comment>
<proteinExistence type="predicted"/>